<dbReference type="Gene3D" id="3.40.50.1000">
    <property type="entry name" value="HAD superfamily/HAD-like"/>
    <property type="match status" value="1"/>
</dbReference>
<dbReference type="STRING" id="237561.A0A1D8PGJ5"/>
<dbReference type="InParanoid" id="A0A1D8PGJ5"/>
<dbReference type="eggNOG" id="KOG2134">
    <property type="taxonomic scope" value="Eukaryota"/>
</dbReference>
<dbReference type="CGD" id="CAL0000186712">
    <property type="gene designation" value="orf19.9121"/>
</dbReference>
<reference evidence="2 3" key="2">
    <citation type="journal article" date="2007" name="Genome Biol.">
        <title>Assembly of the Candida albicans genome into sixteen supercontigs aligned on the eight chromosomes.</title>
        <authorList>
            <person name="van het Hoog M."/>
            <person name="Rast T.J."/>
            <person name="Martchenko M."/>
            <person name="Grindle S."/>
            <person name="Dignard D."/>
            <person name="Hogues H."/>
            <person name="Cuomo C."/>
            <person name="Berriman M."/>
            <person name="Scherer S."/>
            <person name="Magee B.B."/>
            <person name="Whiteway M."/>
            <person name="Chibana H."/>
            <person name="Nantel A."/>
            <person name="Magee P.T."/>
        </authorList>
    </citation>
    <scope>GENOME REANNOTATION</scope>
    <source>
        <strain evidence="3">SC5314 / ATCC MYA-2876</strain>
    </source>
</reference>
<dbReference type="SUPFAM" id="SSF56784">
    <property type="entry name" value="HAD-like"/>
    <property type="match status" value="1"/>
</dbReference>
<accession>A0A1D8PGJ5</accession>
<dbReference type="AlphaFoldDB" id="A0A1D8PGJ5"/>
<dbReference type="GO" id="GO:0006281">
    <property type="term" value="P:DNA repair"/>
    <property type="evidence" value="ECO:0000318"/>
    <property type="project" value="GO_Central"/>
</dbReference>
<dbReference type="CDD" id="cd01625">
    <property type="entry name" value="HAD_PNP"/>
    <property type="match status" value="1"/>
</dbReference>
<organism evidence="2 3">
    <name type="scientific">Candida albicans (strain SC5314 / ATCC MYA-2876)</name>
    <name type="common">Yeast</name>
    <dbReference type="NCBI Taxonomy" id="237561"/>
    <lineage>
        <taxon>Eukaryota</taxon>
        <taxon>Fungi</taxon>
        <taxon>Dikarya</taxon>
        <taxon>Ascomycota</taxon>
        <taxon>Saccharomycotina</taxon>
        <taxon>Pichiomycetes</taxon>
        <taxon>Debaryomycetaceae</taxon>
        <taxon>Candida/Lodderomyces clade</taxon>
        <taxon>Candida</taxon>
    </lineage>
</organism>
<dbReference type="EMBL" id="CP017624">
    <property type="protein sequence ID" value="AOW27269.1"/>
    <property type="molecule type" value="Genomic_DNA"/>
</dbReference>
<proteinExistence type="predicted"/>
<dbReference type="RefSeq" id="XP_722590.2">
    <property type="nucleotide sequence ID" value="XM_717497.2"/>
</dbReference>
<dbReference type="SMR" id="A0A1D8PGJ5"/>
<name>A0A1D8PGJ5_CANAL</name>
<evidence type="ECO:0000313" key="1">
    <source>
        <dbReference type="CGD" id="CAL0000186712"/>
    </source>
</evidence>
<dbReference type="VEuPathDB" id="FungiDB:C2_02290C_A"/>
<sequence>MSNFSLVEVRGEKTQFFLSQVSDIKKLSVLSLNQTMPKKNVQRDILSMFGNNVSKDSKIKKPSVSQSVSTITSKELLVQKLSNSNFNSTFENNWTIEGTFLIRNISFNHTSVEIESSIKVAAFDLDGTLISTKSGGTFSKSPSDWKWWNDKVLDKLKDLYRDNYLIVIFSNQGGVVAIPLSKSYLNFTTKLNSIVKELKGRDILDRISIYAAPKKPSTKNSKSTTNTINEQMHAKMRKPETGMWDTFLVDLKRYGITSDINYKESFFVGDAAGRSKDFSDSDALFSKNINLKFITPEELFT</sequence>
<dbReference type="GO" id="GO:0046404">
    <property type="term" value="F:ATP-dependent polydeoxyribonucleotide 5'-hydroxyl-kinase activity"/>
    <property type="evidence" value="ECO:0000318"/>
    <property type="project" value="GO_Central"/>
</dbReference>
<dbReference type="Proteomes" id="UP000000559">
    <property type="component" value="Chromosome 2"/>
</dbReference>
<dbReference type="FunCoup" id="A0A1D8PGJ5">
    <property type="interactions" value="6"/>
</dbReference>
<reference evidence="2 3" key="3">
    <citation type="journal article" date="2013" name="Genome Biol.">
        <title>Assembly of a phased diploid Candida albicans genome facilitates allele-specific measurements and provides a simple model for repeat and indel structure.</title>
        <authorList>
            <person name="Muzzey D."/>
            <person name="Schwartz K."/>
            <person name="Weissman J.S."/>
            <person name="Sherlock G."/>
        </authorList>
    </citation>
    <scope>NUCLEOTIDE SEQUENCE [LARGE SCALE GENOMIC DNA]</scope>
    <source>
        <strain evidence="3">SC5314 / ATCC MYA-2876</strain>
    </source>
</reference>
<dbReference type="InterPro" id="IPR036412">
    <property type="entry name" value="HAD-like_sf"/>
</dbReference>
<dbReference type="InterPro" id="IPR013954">
    <property type="entry name" value="PNK3P"/>
</dbReference>
<dbReference type="KEGG" id="cal:CAALFM_C202290CA"/>
<dbReference type="GeneID" id="3635807"/>
<dbReference type="PANTHER" id="PTHR12083:SF9">
    <property type="entry name" value="BIFUNCTIONAL POLYNUCLEOTIDE PHOSPHATASE_KINASE"/>
    <property type="match status" value="1"/>
</dbReference>
<gene>
    <name evidence="2" type="ordered locus">CAALFM_C202290CA</name>
    <name evidence="1" type="ordered locus">orf19.9121</name>
</gene>
<evidence type="ECO:0000313" key="2">
    <source>
        <dbReference type="EMBL" id="AOW27269.1"/>
    </source>
</evidence>
<reference evidence="2 3" key="1">
    <citation type="journal article" date="2004" name="Proc. Natl. Acad. Sci. U.S.A.">
        <title>The diploid genome sequence of Candida albicans.</title>
        <authorList>
            <person name="Jones T."/>
            <person name="Federspiel N.A."/>
            <person name="Chibana H."/>
            <person name="Dungan J."/>
            <person name="Kalman S."/>
            <person name="Magee B.B."/>
            <person name="Newport G."/>
            <person name="Thorstenson Y.R."/>
            <person name="Agabian N."/>
            <person name="Magee P.T."/>
            <person name="Davis R.W."/>
            <person name="Scherer S."/>
        </authorList>
    </citation>
    <scope>NUCLEOTIDE SEQUENCE [LARGE SCALE GENOMIC DNA]</scope>
    <source>
        <strain evidence="3">SC5314 / ATCC MYA-2876</strain>
    </source>
</reference>
<keyword evidence="3" id="KW-1185">Reference proteome</keyword>
<dbReference type="Pfam" id="PF08645">
    <property type="entry name" value="PNK3P"/>
    <property type="match status" value="1"/>
</dbReference>
<dbReference type="InterPro" id="IPR006551">
    <property type="entry name" value="Polynucleotide_phosphatase"/>
</dbReference>
<dbReference type="OrthoDB" id="19045at2759"/>
<dbReference type="NCBIfam" id="TIGR01664">
    <property type="entry name" value="DNA-3'-Pase"/>
    <property type="match status" value="1"/>
</dbReference>
<dbReference type="GO" id="GO:0046403">
    <property type="term" value="F:polynucleotide 3'-phosphatase activity"/>
    <property type="evidence" value="ECO:0000318"/>
    <property type="project" value="GO_Central"/>
</dbReference>
<evidence type="ECO:0000313" key="3">
    <source>
        <dbReference type="Proteomes" id="UP000000559"/>
    </source>
</evidence>
<protein>
    <submittedName>
        <fullName evidence="2">Polynucleotide 3'-phosphatase</fullName>
    </submittedName>
</protein>
<dbReference type="InterPro" id="IPR006549">
    <property type="entry name" value="HAD-SF_hydro_IIIA"/>
</dbReference>
<dbReference type="NCBIfam" id="TIGR01662">
    <property type="entry name" value="HAD-SF-IIIA"/>
    <property type="match status" value="1"/>
</dbReference>
<dbReference type="PANTHER" id="PTHR12083">
    <property type="entry name" value="BIFUNCTIONAL POLYNUCLEOTIDE PHOSPHATASE/KINASE"/>
    <property type="match status" value="1"/>
</dbReference>
<dbReference type="InterPro" id="IPR023214">
    <property type="entry name" value="HAD_sf"/>
</dbReference>